<dbReference type="SUPFAM" id="SSF55797">
    <property type="entry name" value="PR-1-like"/>
    <property type="match status" value="1"/>
</dbReference>
<accession>A0A7W7FS45</accession>
<dbReference type="InterPro" id="IPR014044">
    <property type="entry name" value="CAP_dom"/>
</dbReference>
<reference evidence="3 4" key="1">
    <citation type="submission" date="2020-08" db="EMBL/GenBank/DDBJ databases">
        <title>Sequencing the genomes of 1000 actinobacteria strains.</title>
        <authorList>
            <person name="Klenk H.-P."/>
        </authorList>
    </citation>
    <scope>NUCLEOTIDE SEQUENCE [LARGE SCALE GENOMIC DNA]</scope>
    <source>
        <strain evidence="3 4">DSM 44230</strain>
    </source>
</reference>
<dbReference type="AlphaFoldDB" id="A0A7W7FS45"/>
<evidence type="ECO:0000256" key="1">
    <source>
        <dbReference type="SAM" id="MobiDB-lite"/>
    </source>
</evidence>
<keyword evidence="4" id="KW-1185">Reference proteome</keyword>
<dbReference type="RefSeq" id="WP_185001680.1">
    <property type="nucleotide sequence ID" value="NZ_BAAAUI010000077.1"/>
</dbReference>
<comment type="caution">
    <text evidence="3">The sequence shown here is derived from an EMBL/GenBank/DDBJ whole genome shotgun (WGS) entry which is preliminary data.</text>
</comment>
<dbReference type="EMBL" id="JACHMH010000001">
    <property type="protein sequence ID" value="MBB4675757.1"/>
    <property type="molecule type" value="Genomic_DNA"/>
</dbReference>
<organism evidence="3 4">
    <name type="scientific">Crossiella cryophila</name>
    <dbReference type="NCBI Taxonomy" id="43355"/>
    <lineage>
        <taxon>Bacteria</taxon>
        <taxon>Bacillati</taxon>
        <taxon>Actinomycetota</taxon>
        <taxon>Actinomycetes</taxon>
        <taxon>Pseudonocardiales</taxon>
        <taxon>Pseudonocardiaceae</taxon>
        <taxon>Crossiella</taxon>
    </lineage>
</organism>
<sequence length="248" mass="25905">MTALERSRRWRRNRTIIAVLAAATVGVGVAVWLTTPAPQPLPVAALTTLPPGIVDPGSGVGGPAPSASADPSETSTTTSTTSVKPSPTSANPTSSAKPSPKPSPKPTPSGQAPSRTPNPPSGDAAEQSVRALVDAERGKAGCTALRWDDRLARAADKHSADMANQDYFSHTSQDGRSPSDRVKAEGYNSGAGENIAAGQETPESVMKTWMNSPGHRANILNCDYKSLGVGLHRGGSYRFYWTQNFGLS</sequence>
<evidence type="ECO:0000259" key="2">
    <source>
        <dbReference type="Pfam" id="PF00188"/>
    </source>
</evidence>
<dbReference type="PANTHER" id="PTHR31157">
    <property type="entry name" value="SCP DOMAIN-CONTAINING PROTEIN"/>
    <property type="match status" value="1"/>
</dbReference>
<proteinExistence type="predicted"/>
<name>A0A7W7FS45_9PSEU</name>
<dbReference type="InterPro" id="IPR035940">
    <property type="entry name" value="CAP_sf"/>
</dbReference>
<protein>
    <submittedName>
        <fullName evidence="3">Uncharacterized protein YkwD</fullName>
    </submittedName>
</protein>
<gene>
    <name evidence="3" type="ORF">HNR67_001875</name>
</gene>
<feature type="compositionally biased region" description="Low complexity" evidence="1">
    <location>
        <begin position="63"/>
        <end position="98"/>
    </location>
</feature>
<feature type="domain" description="SCP" evidence="2">
    <location>
        <begin position="132"/>
        <end position="245"/>
    </location>
</feature>
<dbReference type="Proteomes" id="UP000533598">
    <property type="component" value="Unassembled WGS sequence"/>
</dbReference>
<feature type="region of interest" description="Disordered" evidence="1">
    <location>
        <begin position="168"/>
        <end position="199"/>
    </location>
</feature>
<dbReference type="CDD" id="cd05379">
    <property type="entry name" value="CAP_bacterial"/>
    <property type="match status" value="1"/>
</dbReference>
<feature type="region of interest" description="Disordered" evidence="1">
    <location>
        <begin position="54"/>
        <end position="129"/>
    </location>
</feature>
<dbReference type="Gene3D" id="3.40.33.10">
    <property type="entry name" value="CAP"/>
    <property type="match status" value="1"/>
</dbReference>
<evidence type="ECO:0000313" key="4">
    <source>
        <dbReference type="Proteomes" id="UP000533598"/>
    </source>
</evidence>
<dbReference type="PANTHER" id="PTHR31157:SF1">
    <property type="entry name" value="SCP DOMAIN-CONTAINING PROTEIN"/>
    <property type="match status" value="1"/>
</dbReference>
<evidence type="ECO:0000313" key="3">
    <source>
        <dbReference type="EMBL" id="MBB4675757.1"/>
    </source>
</evidence>
<dbReference type="Pfam" id="PF00188">
    <property type="entry name" value="CAP"/>
    <property type="match status" value="1"/>
</dbReference>